<dbReference type="EMBL" id="JAGEOK010000045">
    <property type="protein sequence ID" value="MBO2444354.1"/>
    <property type="molecule type" value="Genomic_DNA"/>
</dbReference>
<protein>
    <submittedName>
        <fullName evidence="3">SDR family NAD(P)-dependent oxidoreductase</fullName>
    </submittedName>
</protein>
<dbReference type="Gene3D" id="3.40.50.720">
    <property type="entry name" value="NAD(P)-binding Rossmann-like Domain"/>
    <property type="match status" value="1"/>
</dbReference>
<dbReference type="Pfam" id="PF00106">
    <property type="entry name" value="adh_short"/>
    <property type="match status" value="1"/>
</dbReference>
<comment type="caution">
    <text evidence="3">The sequence shown here is derived from an EMBL/GenBank/DDBJ whole genome shotgun (WGS) entry which is preliminary data.</text>
</comment>
<dbReference type="CDD" id="cd05233">
    <property type="entry name" value="SDR_c"/>
    <property type="match status" value="1"/>
</dbReference>
<evidence type="ECO:0000256" key="2">
    <source>
        <dbReference type="ARBA" id="ARBA00023002"/>
    </source>
</evidence>
<reference evidence="3 4" key="1">
    <citation type="submission" date="2021-03" db="EMBL/GenBank/DDBJ databases">
        <authorList>
            <person name="Kanchanasin P."/>
            <person name="Saeng-In P."/>
            <person name="Phongsopitanun W."/>
            <person name="Yuki M."/>
            <person name="Kudo T."/>
            <person name="Ohkuma M."/>
            <person name="Tanasupawat S."/>
        </authorList>
    </citation>
    <scope>NUCLEOTIDE SEQUENCE [LARGE SCALE GENOMIC DNA]</scope>
    <source>
        <strain evidence="3 4">L46</strain>
    </source>
</reference>
<name>A0ABS3RFJ9_9ACTN</name>
<dbReference type="PANTHER" id="PTHR43391">
    <property type="entry name" value="RETINOL DEHYDROGENASE-RELATED"/>
    <property type="match status" value="1"/>
</dbReference>
<dbReference type="InterPro" id="IPR002347">
    <property type="entry name" value="SDR_fam"/>
</dbReference>
<dbReference type="PANTHER" id="PTHR43391:SF86">
    <property type="entry name" value="SHORT-CHAIN DEHYDROGENASE_REDUCTASE FAMILY PROTEIN"/>
    <property type="match status" value="1"/>
</dbReference>
<organism evidence="3 4">
    <name type="scientific">Actinomadura nitritigenes</name>
    <dbReference type="NCBI Taxonomy" id="134602"/>
    <lineage>
        <taxon>Bacteria</taxon>
        <taxon>Bacillati</taxon>
        <taxon>Actinomycetota</taxon>
        <taxon>Actinomycetes</taxon>
        <taxon>Streptosporangiales</taxon>
        <taxon>Thermomonosporaceae</taxon>
        <taxon>Actinomadura</taxon>
    </lineage>
</organism>
<evidence type="ECO:0000256" key="1">
    <source>
        <dbReference type="ARBA" id="ARBA00006484"/>
    </source>
</evidence>
<dbReference type="PRINTS" id="PR00081">
    <property type="entry name" value="GDHRDH"/>
</dbReference>
<sequence length="230" mass="23166">MTVTLITGGSSGVGAATARLLLERGHRVAVTGRDRDRLDRFARTCGNPGALLPIAADATDPEAVRAAVDAAVARFGRLDAAVANAGSAASDSVVDGDPARWRDMVLTNVLGPALLIRASAGALKATRGRIVLVGSVAGLVPAPGSLYGATKWALTGLAENTRRAVTGDGVGVTLIAPGRVETAFWDALGGVPDGPVLTAGQVAESIAWAIGQPPGVDVNTVTIRPLGQPV</sequence>
<gene>
    <name evidence="3" type="ORF">J4557_43235</name>
</gene>
<proteinExistence type="inferred from homology"/>
<keyword evidence="4" id="KW-1185">Reference proteome</keyword>
<dbReference type="RefSeq" id="WP_208272684.1">
    <property type="nucleotide sequence ID" value="NZ_BAAAGM010000102.1"/>
</dbReference>
<keyword evidence="2" id="KW-0560">Oxidoreductase</keyword>
<dbReference type="InterPro" id="IPR036291">
    <property type="entry name" value="NAD(P)-bd_dom_sf"/>
</dbReference>
<dbReference type="Proteomes" id="UP000666915">
    <property type="component" value="Unassembled WGS sequence"/>
</dbReference>
<comment type="similarity">
    <text evidence="1">Belongs to the short-chain dehydrogenases/reductases (SDR) family.</text>
</comment>
<evidence type="ECO:0000313" key="3">
    <source>
        <dbReference type="EMBL" id="MBO2444354.1"/>
    </source>
</evidence>
<accession>A0ABS3RFJ9</accession>
<dbReference type="SUPFAM" id="SSF51735">
    <property type="entry name" value="NAD(P)-binding Rossmann-fold domains"/>
    <property type="match status" value="1"/>
</dbReference>
<evidence type="ECO:0000313" key="4">
    <source>
        <dbReference type="Proteomes" id="UP000666915"/>
    </source>
</evidence>